<keyword evidence="1" id="KW-1133">Transmembrane helix</keyword>
<sequence>MSPSRVRSLRAPWAGIVALSGGLLGGDFAAQLVGNWNSPVTSIGNRIINHVPSGVKSWVITVFGGNDKKFLIVVITAAVLVIGMYIGKMFINGGVTTSYAIIGALAVIGSIASVFDEQANFFSILPSLISAGVSVALLKWLGRESSVKTEGSVEISRRDVFKVSSVVASMAVVSTITGRYLKERTKIQLDRISVSLPKPAKSLKATDLIDPADSVPGLSKLYTPNAEFFRIDTAIQVPHILTSEWSLKIDGLVENPFEISYDQLISRPTFELDNTISCVSNEVGGPLVGNARWLGVRLDDLIAEARPLARADQIMSYSKDGFSAGFPTAVLDGRDAMIAIAMNGEALPLEHGFPARIIVPGLYGYVSATKWLTHIELTRFDKKQGYWVPRGWAALAPIKMQSRIDTPTDFSDLSPGKMAIAGVAWAPLEGIEKVEVRIDKGVWVSAVLGPEIANTTWRQWWIDWDAPVGKHEISVRAVNKKGVTQTSVPASVDPDGAQGWHTINVESA</sequence>
<dbReference type="Gene3D" id="3.90.420.10">
    <property type="entry name" value="Oxidoreductase, molybdopterin-binding domain"/>
    <property type="match status" value="1"/>
</dbReference>
<dbReference type="InterPro" id="IPR014756">
    <property type="entry name" value="Ig_E-set"/>
</dbReference>
<dbReference type="InterPro" id="IPR036374">
    <property type="entry name" value="OxRdtase_Mopterin-bd_sf"/>
</dbReference>
<dbReference type="GO" id="GO:0020037">
    <property type="term" value="F:heme binding"/>
    <property type="evidence" value="ECO:0007669"/>
    <property type="project" value="TreeGrafter"/>
</dbReference>
<proteinExistence type="predicted"/>
<dbReference type="PANTHER" id="PTHR19372:SF7">
    <property type="entry name" value="SULFITE OXIDASE, MITOCHONDRIAL"/>
    <property type="match status" value="1"/>
</dbReference>
<dbReference type="GO" id="GO:0043546">
    <property type="term" value="F:molybdopterin cofactor binding"/>
    <property type="evidence" value="ECO:0007669"/>
    <property type="project" value="TreeGrafter"/>
</dbReference>
<dbReference type="GO" id="GO:0008482">
    <property type="term" value="F:sulfite oxidase activity"/>
    <property type="evidence" value="ECO:0007669"/>
    <property type="project" value="TreeGrafter"/>
</dbReference>
<dbReference type="PANTHER" id="PTHR19372">
    <property type="entry name" value="SULFITE REDUCTASE"/>
    <property type="match status" value="1"/>
</dbReference>
<gene>
    <name evidence="3" type="ORF">UFOPK3554_01051</name>
</gene>
<organism evidence="3">
    <name type="scientific">freshwater metagenome</name>
    <dbReference type="NCBI Taxonomy" id="449393"/>
    <lineage>
        <taxon>unclassified sequences</taxon>
        <taxon>metagenomes</taxon>
        <taxon>ecological metagenomes</taxon>
    </lineage>
</organism>
<protein>
    <submittedName>
        <fullName evidence="3">Unannotated protein</fullName>
    </submittedName>
</protein>
<feature type="transmembrane region" description="Helical" evidence="1">
    <location>
        <begin position="121"/>
        <end position="142"/>
    </location>
</feature>
<feature type="domain" description="Oxidoreductase molybdopterin-binding" evidence="2">
    <location>
        <begin position="236"/>
        <end position="387"/>
    </location>
</feature>
<dbReference type="GO" id="GO:0006790">
    <property type="term" value="P:sulfur compound metabolic process"/>
    <property type="evidence" value="ECO:0007669"/>
    <property type="project" value="TreeGrafter"/>
</dbReference>
<accession>A0A6J7XTU5</accession>
<name>A0A6J7XTU5_9ZZZZ</name>
<dbReference type="EMBL" id="CAFBSG010000017">
    <property type="protein sequence ID" value="CAB5240790.1"/>
    <property type="molecule type" value="Genomic_DNA"/>
</dbReference>
<evidence type="ECO:0000256" key="1">
    <source>
        <dbReference type="SAM" id="Phobius"/>
    </source>
</evidence>
<dbReference type="InterPro" id="IPR000572">
    <property type="entry name" value="OxRdtase_Mopterin-bd_dom"/>
</dbReference>
<evidence type="ECO:0000259" key="2">
    <source>
        <dbReference type="Pfam" id="PF00174"/>
    </source>
</evidence>
<feature type="transmembrane region" description="Helical" evidence="1">
    <location>
        <begin position="99"/>
        <end position="115"/>
    </location>
</feature>
<dbReference type="Gene3D" id="2.60.40.650">
    <property type="match status" value="1"/>
</dbReference>
<feature type="transmembrane region" description="Helical" evidence="1">
    <location>
        <begin position="70"/>
        <end position="87"/>
    </location>
</feature>
<dbReference type="SUPFAM" id="SSF81296">
    <property type="entry name" value="E set domains"/>
    <property type="match status" value="1"/>
</dbReference>
<reference evidence="3" key="1">
    <citation type="submission" date="2020-05" db="EMBL/GenBank/DDBJ databases">
        <authorList>
            <person name="Chiriac C."/>
            <person name="Salcher M."/>
            <person name="Ghai R."/>
            <person name="Kavagutti S V."/>
        </authorList>
    </citation>
    <scope>NUCLEOTIDE SEQUENCE</scope>
</reference>
<keyword evidence="1" id="KW-0472">Membrane</keyword>
<evidence type="ECO:0000313" key="3">
    <source>
        <dbReference type="EMBL" id="CAB5240790.1"/>
    </source>
</evidence>
<dbReference type="SUPFAM" id="SSF56524">
    <property type="entry name" value="Oxidoreductase molybdopterin-binding domain"/>
    <property type="match status" value="1"/>
</dbReference>
<keyword evidence="1" id="KW-0812">Transmembrane</keyword>
<dbReference type="Pfam" id="PF00174">
    <property type="entry name" value="Oxidored_molyb"/>
    <property type="match status" value="1"/>
</dbReference>
<dbReference type="AlphaFoldDB" id="A0A6J7XTU5"/>